<proteinExistence type="predicted"/>
<evidence type="ECO:0008006" key="4">
    <source>
        <dbReference type="Google" id="ProtNLM"/>
    </source>
</evidence>
<keyword evidence="1" id="KW-0732">Signal</keyword>
<evidence type="ECO:0000313" key="2">
    <source>
        <dbReference type="EMBL" id="GAA4752516.1"/>
    </source>
</evidence>
<sequence>MVKVRRFLLGVGVTITVTCATMSGAGAADALDLPFGLGNGSLGAATVPKAQLDKSFRSLTKSMAKSLPGKVGVAITPVGGDVPISFGSLKTARAWSTLKVPVSIAAQRHVGAEALPQELKAIEFSDNAAAEDLWAVLGGGQRSVDAVTVVLREGHDLITQVSSEVDRPRSYPGHTPWALTDQSIFAAHLPCLPDSGQVLNYMSHVAPNQQWGVAKPRTRGVRAAVKGGWGPSSDTDGREVVRQLAVITTPRGQYGVSVAALPRSGSFSDGTAMVTRVGKWLLRNLDKFPAGRC</sequence>
<dbReference type="Proteomes" id="UP001500822">
    <property type="component" value="Unassembled WGS sequence"/>
</dbReference>
<dbReference type="Gene3D" id="3.40.710.10">
    <property type="entry name" value="DD-peptidase/beta-lactamase superfamily"/>
    <property type="match status" value="1"/>
</dbReference>
<comment type="caution">
    <text evidence="2">The sequence shown here is derived from an EMBL/GenBank/DDBJ whole genome shotgun (WGS) entry which is preliminary data.</text>
</comment>
<dbReference type="RefSeq" id="WP_425556531.1">
    <property type="nucleotide sequence ID" value="NZ_BAABIE010000011.1"/>
</dbReference>
<evidence type="ECO:0000313" key="3">
    <source>
        <dbReference type="Proteomes" id="UP001500822"/>
    </source>
</evidence>
<dbReference type="SUPFAM" id="SSF56601">
    <property type="entry name" value="beta-lactamase/transpeptidase-like"/>
    <property type="match status" value="1"/>
</dbReference>
<feature type="signal peptide" evidence="1">
    <location>
        <begin position="1"/>
        <end position="27"/>
    </location>
</feature>
<accession>A0ABP8ZBW5</accession>
<feature type="chain" id="PRO_5046417429" description="Secreted protein" evidence="1">
    <location>
        <begin position="28"/>
        <end position="293"/>
    </location>
</feature>
<name>A0ABP8ZBW5_9ACTN</name>
<evidence type="ECO:0000256" key="1">
    <source>
        <dbReference type="SAM" id="SignalP"/>
    </source>
</evidence>
<dbReference type="InterPro" id="IPR012338">
    <property type="entry name" value="Beta-lactam/transpept-like"/>
</dbReference>
<dbReference type="EMBL" id="BAABIE010000011">
    <property type="protein sequence ID" value="GAA4752516.1"/>
    <property type="molecule type" value="Genomic_DNA"/>
</dbReference>
<reference evidence="3" key="1">
    <citation type="journal article" date="2019" name="Int. J. Syst. Evol. Microbiol.">
        <title>The Global Catalogue of Microorganisms (GCM) 10K type strain sequencing project: providing services to taxonomists for standard genome sequencing and annotation.</title>
        <authorList>
            <consortium name="The Broad Institute Genomics Platform"/>
            <consortium name="The Broad Institute Genome Sequencing Center for Infectious Disease"/>
            <person name="Wu L."/>
            <person name="Ma J."/>
        </authorList>
    </citation>
    <scope>NUCLEOTIDE SEQUENCE [LARGE SCALE GENOMIC DNA]</scope>
    <source>
        <strain evidence="3">JCM 18077</strain>
    </source>
</reference>
<organism evidence="2 3">
    <name type="scientific">Gordonia alkaliphila</name>
    <dbReference type="NCBI Taxonomy" id="1053547"/>
    <lineage>
        <taxon>Bacteria</taxon>
        <taxon>Bacillati</taxon>
        <taxon>Actinomycetota</taxon>
        <taxon>Actinomycetes</taxon>
        <taxon>Mycobacteriales</taxon>
        <taxon>Gordoniaceae</taxon>
        <taxon>Gordonia</taxon>
    </lineage>
</organism>
<gene>
    <name evidence="2" type="ORF">GCM10023217_24350</name>
</gene>
<protein>
    <recommendedName>
        <fullName evidence="4">Secreted protein</fullName>
    </recommendedName>
</protein>
<keyword evidence="3" id="KW-1185">Reference proteome</keyword>